<accession>A0A1S8S9G9</accession>
<dbReference type="SUPFAM" id="SSF46689">
    <property type="entry name" value="Homeodomain-like"/>
    <property type="match status" value="1"/>
</dbReference>
<dbReference type="PROSITE" id="PS51071">
    <property type="entry name" value="HTH_RPIR"/>
    <property type="match status" value="1"/>
</dbReference>
<evidence type="ECO:0000313" key="6">
    <source>
        <dbReference type="EMBL" id="OOM62014.1"/>
    </source>
</evidence>
<evidence type="ECO:0000259" key="4">
    <source>
        <dbReference type="PROSITE" id="PS51071"/>
    </source>
</evidence>
<dbReference type="AlphaFoldDB" id="A0A1S8S9G9"/>
<dbReference type="GO" id="GO:0097367">
    <property type="term" value="F:carbohydrate derivative binding"/>
    <property type="evidence" value="ECO:0007669"/>
    <property type="project" value="InterPro"/>
</dbReference>
<comment type="caution">
    <text evidence="6">The sequence shown here is derived from an EMBL/GenBank/DDBJ whole genome shotgun (WGS) entry which is preliminary data.</text>
</comment>
<evidence type="ECO:0000256" key="3">
    <source>
        <dbReference type="ARBA" id="ARBA00023163"/>
    </source>
</evidence>
<dbReference type="SUPFAM" id="SSF53697">
    <property type="entry name" value="SIS domain"/>
    <property type="match status" value="1"/>
</dbReference>
<evidence type="ECO:0000259" key="5">
    <source>
        <dbReference type="PROSITE" id="PS51464"/>
    </source>
</evidence>
<dbReference type="PROSITE" id="PS51464">
    <property type="entry name" value="SIS"/>
    <property type="match status" value="1"/>
</dbReference>
<keyword evidence="1" id="KW-0805">Transcription regulation</keyword>
<dbReference type="GO" id="GO:0003700">
    <property type="term" value="F:DNA-binding transcription factor activity"/>
    <property type="evidence" value="ECO:0007669"/>
    <property type="project" value="InterPro"/>
</dbReference>
<evidence type="ECO:0000256" key="1">
    <source>
        <dbReference type="ARBA" id="ARBA00023015"/>
    </source>
</evidence>
<keyword evidence="6" id="KW-0413">Isomerase</keyword>
<dbReference type="Gene3D" id="3.40.50.10490">
    <property type="entry name" value="Glucose-6-phosphate isomerase like protein, domain 1"/>
    <property type="match status" value="1"/>
</dbReference>
<dbReference type="InterPro" id="IPR009057">
    <property type="entry name" value="Homeodomain-like_sf"/>
</dbReference>
<name>A0A1S8S9G9_CLOBE</name>
<dbReference type="PANTHER" id="PTHR30514:SF21">
    <property type="entry name" value="RPIR-FAMILY TRANSCRIPTIONAL REGULATOR"/>
    <property type="match status" value="1"/>
</dbReference>
<dbReference type="InterPro" id="IPR000281">
    <property type="entry name" value="HTH_RpiR"/>
</dbReference>
<dbReference type="PANTHER" id="PTHR30514">
    <property type="entry name" value="GLUCOKINASE"/>
    <property type="match status" value="1"/>
</dbReference>
<dbReference type="Gene3D" id="1.10.10.10">
    <property type="entry name" value="Winged helix-like DNA-binding domain superfamily/Winged helix DNA-binding domain"/>
    <property type="match status" value="1"/>
</dbReference>
<dbReference type="InterPro" id="IPR046348">
    <property type="entry name" value="SIS_dom_sf"/>
</dbReference>
<dbReference type="CDD" id="cd05013">
    <property type="entry name" value="SIS_RpiR"/>
    <property type="match status" value="1"/>
</dbReference>
<organism evidence="6 7">
    <name type="scientific">Clostridium beijerinckii</name>
    <name type="common">Clostridium MP</name>
    <dbReference type="NCBI Taxonomy" id="1520"/>
    <lineage>
        <taxon>Bacteria</taxon>
        <taxon>Bacillati</taxon>
        <taxon>Bacillota</taxon>
        <taxon>Clostridia</taxon>
        <taxon>Eubacteriales</taxon>
        <taxon>Clostridiaceae</taxon>
        <taxon>Clostridium</taxon>
    </lineage>
</organism>
<dbReference type="InterPro" id="IPR047640">
    <property type="entry name" value="RpiR-like"/>
</dbReference>
<proteinExistence type="predicted"/>
<dbReference type="EMBL" id="LZZI01000027">
    <property type="protein sequence ID" value="OOM62014.1"/>
    <property type="molecule type" value="Genomic_DNA"/>
</dbReference>
<dbReference type="GO" id="GO:0003677">
    <property type="term" value="F:DNA binding"/>
    <property type="evidence" value="ECO:0007669"/>
    <property type="project" value="UniProtKB-KW"/>
</dbReference>
<dbReference type="EC" id="5.3.1.28" evidence="6"/>
<keyword evidence="2" id="KW-0238">DNA-binding</keyword>
<reference evidence="6 7" key="1">
    <citation type="submission" date="2016-05" db="EMBL/GenBank/DDBJ databases">
        <title>Microbial solvent formation.</title>
        <authorList>
            <person name="Poehlein A."/>
            <person name="Montoya Solano J.D."/>
            <person name="Flitsch S."/>
            <person name="Krabben P."/>
            <person name="Duerre P."/>
            <person name="Daniel R."/>
        </authorList>
    </citation>
    <scope>NUCLEOTIDE SEQUENCE [LARGE SCALE GENOMIC DNA]</scope>
    <source>
        <strain evidence="6 7">DSM 53</strain>
    </source>
</reference>
<sequence length="281" mass="32380">MKAAILITIPTLRDFLMYSLSNKDISMISYEVITLYWRCNMKFDIYKIADNYKLSETERQVLQYILTNIDSVLTKGVRDVATINYTSAATIIKLSKKLGYTGYVDMIYRLNFIVKNHQNNQEHTSDITSFISEIENKKIEDFISMLIRHREDIIFITATGFSDSIADFFWRKMLVLGFKCIKTNSYGVYDSNQIGGALVIGISKSGETESITKVIDYASKNELDIITFTGKSENHMAKKATLNFMILDDKELDDRNLTANYFYARVMIVMEYLLDKVMSNL</sequence>
<dbReference type="Pfam" id="PF01418">
    <property type="entry name" value="HTH_6"/>
    <property type="match status" value="1"/>
</dbReference>
<dbReference type="InterPro" id="IPR001347">
    <property type="entry name" value="SIS_dom"/>
</dbReference>
<dbReference type="GO" id="GO:0016853">
    <property type="term" value="F:isomerase activity"/>
    <property type="evidence" value="ECO:0007669"/>
    <property type="project" value="UniProtKB-KW"/>
</dbReference>
<dbReference type="InterPro" id="IPR036388">
    <property type="entry name" value="WH-like_DNA-bd_sf"/>
</dbReference>
<dbReference type="Pfam" id="PF01380">
    <property type="entry name" value="SIS"/>
    <property type="match status" value="1"/>
</dbReference>
<dbReference type="Proteomes" id="UP000190973">
    <property type="component" value="Unassembled WGS sequence"/>
</dbReference>
<dbReference type="GO" id="GO:1901135">
    <property type="term" value="P:carbohydrate derivative metabolic process"/>
    <property type="evidence" value="ECO:0007669"/>
    <property type="project" value="InterPro"/>
</dbReference>
<protein>
    <submittedName>
        <fullName evidence="6">Phosphoheptose isomerase</fullName>
        <ecNumber evidence="6">5.3.1.28</ecNumber>
    </submittedName>
</protein>
<keyword evidence="3" id="KW-0804">Transcription</keyword>
<feature type="domain" description="SIS" evidence="5">
    <location>
        <begin position="143"/>
        <end position="281"/>
    </location>
</feature>
<dbReference type="InterPro" id="IPR035472">
    <property type="entry name" value="RpiR-like_SIS"/>
</dbReference>
<feature type="domain" description="HTH rpiR-type" evidence="4">
    <location>
        <begin position="41"/>
        <end position="117"/>
    </location>
</feature>
<gene>
    <name evidence="6" type="primary">gmhA</name>
    <name evidence="6" type="ORF">CLBCK_19750</name>
</gene>
<evidence type="ECO:0000313" key="7">
    <source>
        <dbReference type="Proteomes" id="UP000190973"/>
    </source>
</evidence>
<evidence type="ECO:0000256" key="2">
    <source>
        <dbReference type="ARBA" id="ARBA00023125"/>
    </source>
</evidence>